<reference evidence="2" key="1">
    <citation type="submission" date="2022-04" db="EMBL/GenBank/DDBJ databases">
        <authorList>
            <person name="Liu G."/>
        </authorList>
    </citation>
    <scope>NUCLEOTIDE SEQUENCE</scope>
    <source>
        <strain evidence="2">RG22</strain>
    </source>
</reference>
<dbReference type="EMBL" id="CP096574">
    <property type="protein sequence ID" value="UPU37433.1"/>
    <property type="molecule type" value="Genomic_DNA"/>
</dbReference>
<dbReference type="Proteomes" id="UP000831485">
    <property type="component" value="Chromosome"/>
</dbReference>
<dbReference type="PANTHER" id="PTHR34322">
    <property type="entry name" value="TRANSPOSASE, Y1_TNP DOMAIN-CONTAINING"/>
    <property type="match status" value="1"/>
</dbReference>
<feature type="domain" description="Transposase IS200-like" evidence="1">
    <location>
        <begin position="9"/>
        <end position="123"/>
    </location>
</feature>
<dbReference type="InterPro" id="IPR002686">
    <property type="entry name" value="Transposase_17"/>
</dbReference>
<dbReference type="PANTHER" id="PTHR34322:SF2">
    <property type="entry name" value="TRANSPOSASE IS200-LIKE DOMAIN-CONTAINING PROTEIN"/>
    <property type="match status" value="1"/>
</dbReference>
<proteinExistence type="predicted"/>
<dbReference type="Gene3D" id="3.30.70.1290">
    <property type="entry name" value="Transposase IS200-like"/>
    <property type="match status" value="1"/>
</dbReference>
<name>A0ABY4LLQ0_9BACT</name>
<keyword evidence="3" id="KW-1185">Reference proteome</keyword>
<gene>
    <name evidence="2" type="ORF">M1B72_06925</name>
</gene>
<dbReference type="SUPFAM" id="SSF143422">
    <property type="entry name" value="Transposase IS200-like"/>
    <property type="match status" value="1"/>
</dbReference>
<organism evidence="2 3">
    <name type="scientific">Geomonas paludis</name>
    <dbReference type="NCBI Taxonomy" id="2740185"/>
    <lineage>
        <taxon>Bacteria</taxon>
        <taxon>Pseudomonadati</taxon>
        <taxon>Thermodesulfobacteriota</taxon>
        <taxon>Desulfuromonadia</taxon>
        <taxon>Geobacterales</taxon>
        <taxon>Geobacteraceae</taxon>
        <taxon>Geomonas</taxon>
    </lineage>
</organism>
<evidence type="ECO:0000313" key="3">
    <source>
        <dbReference type="Proteomes" id="UP000831485"/>
    </source>
</evidence>
<protein>
    <submittedName>
        <fullName evidence="2">Transposase</fullName>
    </submittedName>
</protein>
<dbReference type="SMART" id="SM01321">
    <property type="entry name" value="Y1_Tnp"/>
    <property type="match status" value="1"/>
</dbReference>
<sequence>MSRKGRIHIPGAVYHVILRGNDRQDIFADDKDRFRFYSILDIARQRFSFKIHAFCLMTSHFHLELQVADVPLPKIMQCIAQRYVQWFNWRHHKTGHLFERRYKAILVHTDEYLKELAAYIHLNPVRSHMVQSPEKYKWSSHRAYLGKMTLPWLETDFILSTFSPTDRRRAQASFKQFVDSMIGQERNQPFHGEKNLDSRLLGDEYFVLCILDGLEEKHEAGFGNGTRSR</sequence>
<dbReference type="Pfam" id="PF01797">
    <property type="entry name" value="Y1_Tnp"/>
    <property type="match status" value="1"/>
</dbReference>
<accession>A0ABY4LLQ0</accession>
<evidence type="ECO:0000259" key="1">
    <source>
        <dbReference type="SMART" id="SM01321"/>
    </source>
</evidence>
<evidence type="ECO:0000313" key="2">
    <source>
        <dbReference type="EMBL" id="UPU37433.1"/>
    </source>
</evidence>
<dbReference type="InterPro" id="IPR036515">
    <property type="entry name" value="Transposase_17_sf"/>
</dbReference>
<dbReference type="RefSeq" id="WP_248647037.1">
    <property type="nucleotide sequence ID" value="NZ_CP096574.1"/>
</dbReference>